<evidence type="ECO:0000313" key="1">
    <source>
        <dbReference type="EMBL" id="MFC3478740.1"/>
    </source>
</evidence>
<keyword evidence="2" id="KW-1185">Reference proteome</keyword>
<dbReference type="GeneID" id="69118246"/>
<sequence>MVEANQTATGLSRLVTFETSEREQLLIRAGFSEVENRVLYQGDVTGRYAVVPVDELVGDEDRGDDVLGFDAEPQVEEMQIIGDAAHVGADGSEHVALYRGGEQVAEFDSKGAYGLLWIPYE</sequence>
<reference evidence="1 2" key="1">
    <citation type="journal article" date="2019" name="Int. J. Syst. Evol. Microbiol.">
        <title>The Global Catalogue of Microorganisms (GCM) 10K type strain sequencing project: providing services to taxonomists for standard genome sequencing and annotation.</title>
        <authorList>
            <consortium name="The Broad Institute Genomics Platform"/>
            <consortium name="The Broad Institute Genome Sequencing Center for Infectious Disease"/>
            <person name="Wu L."/>
            <person name="Ma J."/>
        </authorList>
    </citation>
    <scope>NUCLEOTIDE SEQUENCE [LARGE SCALE GENOMIC DNA]</scope>
    <source>
        <strain evidence="1 2">CGMCC 1.12562</strain>
    </source>
</reference>
<gene>
    <name evidence="1" type="ORF">ACFOKC_13505</name>
</gene>
<evidence type="ECO:0000313" key="2">
    <source>
        <dbReference type="Proteomes" id="UP001595660"/>
    </source>
</evidence>
<protein>
    <submittedName>
        <fullName evidence="1">Uncharacterized protein</fullName>
    </submittedName>
</protein>
<dbReference type="EMBL" id="JBHRWN010000002">
    <property type="protein sequence ID" value="MFC3478740.1"/>
    <property type="molecule type" value="Genomic_DNA"/>
</dbReference>
<dbReference type="RefSeq" id="WP_232569874.1">
    <property type="nucleotide sequence ID" value="NZ_CP089466.1"/>
</dbReference>
<proteinExistence type="predicted"/>
<name>A0ABD5NHF0_9EURY</name>
<accession>A0ABD5NHF0</accession>
<dbReference type="Proteomes" id="UP001595660">
    <property type="component" value="Unassembled WGS sequence"/>
</dbReference>
<comment type="caution">
    <text evidence="1">The sequence shown here is derived from an EMBL/GenBank/DDBJ whole genome shotgun (WGS) entry which is preliminary data.</text>
</comment>
<organism evidence="1 2">
    <name type="scientific">Halobacterium litoreum</name>
    <dbReference type="NCBI Taxonomy" id="2039234"/>
    <lineage>
        <taxon>Archaea</taxon>
        <taxon>Methanobacteriati</taxon>
        <taxon>Methanobacteriota</taxon>
        <taxon>Stenosarchaea group</taxon>
        <taxon>Halobacteria</taxon>
        <taxon>Halobacteriales</taxon>
        <taxon>Halobacteriaceae</taxon>
        <taxon>Halobacterium</taxon>
    </lineage>
</organism>
<dbReference type="AlphaFoldDB" id="A0ABD5NHF0"/>